<accession>A0A540KKC8</accession>
<comment type="function">
    <text evidence="1">Neddylation of cullins play an essential role in the regulation of SCF-type complexes activity.</text>
</comment>
<protein>
    <recommendedName>
        <fullName evidence="1">Defective in cullin neddylation protein</fullName>
    </recommendedName>
</protein>
<dbReference type="InterPro" id="IPR042460">
    <property type="entry name" value="DCN1-like_PONY"/>
</dbReference>
<evidence type="ECO:0000313" key="3">
    <source>
        <dbReference type="EMBL" id="TQD74639.1"/>
    </source>
</evidence>
<dbReference type="AlphaFoldDB" id="A0A540KKC8"/>
<dbReference type="GO" id="GO:0000151">
    <property type="term" value="C:ubiquitin ligase complex"/>
    <property type="evidence" value="ECO:0007669"/>
    <property type="project" value="TreeGrafter"/>
</dbReference>
<dbReference type="GO" id="GO:0032182">
    <property type="term" value="F:ubiquitin-like protein binding"/>
    <property type="evidence" value="ECO:0007669"/>
    <property type="project" value="TreeGrafter"/>
</dbReference>
<dbReference type="STRING" id="106549.A0A540KKC8"/>
<dbReference type="PANTHER" id="PTHR12281">
    <property type="entry name" value="RP42 RELATED"/>
    <property type="match status" value="1"/>
</dbReference>
<evidence type="ECO:0000259" key="2">
    <source>
        <dbReference type="PROSITE" id="PS51229"/>
    </source>
</evidence>
<dbReference type="GO" id="GO:0045116">
    <property type="term" value="P:protein neddylation"/>
    <property type="evidence" value="ECO:0007669"/>
    <property type="project" value="TreeGrafter"/>
</dbReference>
<dbReference type="EMBL" id="VIEB01001163">
    <property type="protein sequence ID" value="TQD74639.1"/>
    <property type="molecule type" value="Genomic_DNA"/>
</dbReference>
<gene>
    <name evidence="3" type="ORF">C1H46_039831</name>
</gene>
<dbReference type="InterPro" id="IPR005176">
    <property type="entry name" value="PONY_dom"/>
</dbReference>
<proteinExistence type="predicted"/>
<dbReference type="Proteomes" id="UP000315295">
    <property type="component" value="Unassembled WGS sequence"/>
</dbReference>
<dbReference type="GO" id="GO:0097602">
    <property type="term" value="F:cullin family protein binding"/>
    <property type="evidence" value="ECO:0007669"/>
    <property type="project" value="TreeGrafter"/>
</dbReference>
<feature type="domain" description="DCUN1" evidence="2">
    <location>
        <begin position="1"/>
        <end position="90"/>
    </location>
</feature>
<evidence type="ECO:0000313" key="4">
    <source>
        <dbReference type="Proteomes" id="UP000315295"/>
    </source>
</evidence>
<evidence type="ECO:0000256" key="1">
    <source>
        <dbReference type="RuleBase" id="RU410713"/>
    </source>
</evidence>
<sequence>MDFCSYAFKYCLTEEEQKGIDIDMICELLDTVLGCEYPTQVELFTQYLKIQSDYKVLTMGPWMPFYWFYDSMSFQDPSKYKLELAWPLIG</sequence>
<dbReference type="PROSITE" id="PS51229">
    <property type="entry name" value="DCUN1"/>
    <property type="match status" value="1"/>
</dbReference>
<keyword evidence="4" id="KW-1185">Reference proteome</keyword>
<organism evidence="3 4">
    <name type="scientific">Malus baccata</name>
    <name type="common">Siberian crab apple</name>
    <name type="synonym">Pyrus baccata</name>
    <dbReference type="NCBI Taxonomy" id="106549"/>
    <lineage>
        <taxon>Eukaryota</taxon>
        <taxon>Viridiplantae</taxon>
        <taxon>Streptophyta</taxon>
        <taxon>Embryophyta</taxon>
        <taxon>Tracheophyta</taxon>
        <taxon>Spermatophyta</taxon>
        <taxon>Magnoliopsida</taxon>
        <taxon>eudicotyledons</taxon>
        <taxon>Gunneridae</taxon>
        <taxon>Pentapetalae</taxon>
        <taxon>rosids</taxon>
        <taxon>fabids</taxon>
        <taxon>Rosales</taxon>
        <taxon>Rosaceae</taxon>
        <taxon>Amygdaloideae</taxon>
        <taxon>Maleae</taxon>
        <taxon>Malus</taxon>
    </lineage>
</organism>
<name>A0A540KKC8_MALBA</name>
<comment type="caution">
    <text evidence="3">The sequence shown here is derived from an EMBL/GenBank/DDBJ whole genome shotgun (WGS) entry which is preliminary data.</text>
</comment>
<dbReference type="InterPro" id="IPR014764">
    <property type="entry name" value="DCN-prot"/>
</dbReference>
<reference evidence="3 4" key="1">
    <citation type="journal article" date="2019" name="G3 (Bethesda)">
        <title>Sequencing of a Wild Apple (Malus baccata) Genome Unravels the Differences Between Cultivated and Wild Apple Species Regarding Disease Resistance and Cold Tolerance.</title>
        <authorList>
            <person name="Chen X."/>
        </authorList>
    </citation>
    <scope>NUCLEOTIDE SEQUENCE [LARGE SCALE GENOMIC DNA]</scope>
    <source>
        <strain evidence="4">cv. Shandingzi</strain>
        <tissue evidence="3">Leaves</tissue>
    </source>
</reference>
<dbReference type="Pfam" id="PF03556">
    <property type="entry name" value="Cullin_binding"/>
    <property type="match status" value="1"/>
</dbReference>
<dbReference type="PANTHER" id="PTHR12281:SF12">
    <property type="entry name" value="DEFECTIVE IN CULLIN NEDDYLATION PROTEIN"/>
    <property type="match status" value="1"/>
</dbReference>
<dbReference type="Gene3D" id="1.10.238.200">
    <property type="entry name" value="Cullin, PONY binding domain"/>
    <property type="match status" value="1"/>
</dbReference>
<dbReference type="GO" id="GO:0031624">
    <property type="term" value="F:ubiquitin conjugating enzyme binding"/>
    <property type="evidence" value="ECO:0007669"/>
    <property type="project" value="TreeGrafter"/>
</dbReference>